<dbReference type="PANTHER" id="PTHR10173:SF52">
    <property type="entry name" value="METHIONINE-R-SULFOXIDE REDUCTASE B1"/>
    <property type="match status" value="1"/>
</dbReference>
<dbReference type="OrthoDB" id="4174719at2"/>
<dbReference type="InterPro" id="IPR011057">
    <property type="entry name" value="Mss4-like_sf"/>
</dbReference>
<dbReference type="EMBL" id="FOXS01000002">
    <property type="protein sequence ID" value="SFQ36834.1"/>
    <property type="molecule type" value="Genomic_DNA"/>
</dbReference>
<sequence length="160" mass="17726">MLRWKDIITFAKYGNPEPPRRVEHSEAKWAQLLTPGQHHVLRQQATEPPYRNAYCRTYEPGEYVCAGCGSGLFAATEKYHAISGWPSFRQPRAPNAIRYAFDDSFSMQRIEARCNVCDGHLGHVFPDGPEPSGLRYCINSASVHLLPPAADGAGEAPASP</sequence>
<comment type="catalytic activity">
    <reaction evidence="3">
        <text>L-methionyl-[protein] + [thioredoxin]-disulfide + H2O = L-methionyl-(R)-S-oxide-[protein] + [thioredoxin]-dithiol</text>
        <dbReference type="Rhea" id="RHEA:24164"/>
        <dbReference type="Rhea" id="RHEA-COMP:10698"/>
        <dbReference type="Rhea" id="RHEA-COMP:10700"/>
        <dbReference type="Rhea" id="RHEA-COMP:12313"/>
        <dbReference type="Rhea" id="RHEA-COMP:12314"/>
        <dbReference type="ChEBI" id="CHEBI:15377"/>
        <dbReference type="ChEBI" id="CHEBI:16044"/>
        <dbReference type="ChEBI" id="CHEBI:29950"/>
        <dbReference type="ChEBI" id="CHEBI:45764"/>
        <dbReference type="ChEBI" id="CHEBI:50058"/>
        <dbReference type="EC" id="1.8.4.12"/>
    </reaction>
</comment>
<keyword evidence="2" id="KW-0560">Oxidoreductase</keyword>
<dbReference type="RefSeq" id="WP_092672138.1">
    <property type="nucleotide sequence ID" value="NZ_FOXS01000002.1"/>
</dbReference>
<dbReference type="GO" id="GO:0030091">
    <property type="term" value="P:protein repair"/>
    <property type="evidence" value="ECO:0007669"/>
    <property type="project" value="InterPro"/>
</dbReference>
<dbReference type="Proteomes" id="UP000199029">
    <property type="component" value="Unassembled WGS sequence"/>
</dbReference>
<reference evidence="6" key="1">
    <citation type="submission" date="2016-10" db="EMBL/GenBank/DDBJ databases">
        <authorList>
            <person name="Varghese N."/>
            <person name="Submissions S."/>
        </authorList>
    </citation>
    <scope>NUCLEOTIDE SEQUENCE [LARGE SCALE GENOMIC DNA]</scope>
    <source>
        <strain evidence="6">OR362-8,ATCC BAA-1266,JCM 13504</strain>
    </source>
</reference>
<dbReference type="InterPro" id="IPR002579">
    <property type="entry name" value="Met_Sox_Rdtase_MsrB_dom"/>
</dbReference>
<dbReference type="Pfam" id="PF01641">
    <property type="entry name" value="SelR"/>
    <property type="match status" value="1"/>
</dbReference>
<evidence type="ECO:0000256" key="3">
    <source>
        <dbReference type="ARBA" id="ARBA00048488"/>
    </source>
</evidence>
<dbReference type="Gene3D" id="2.170.150.20">
    <property type="entry name" value="Peptide methionine sulfoxide reductase"/>
    <property type="match status" value="1"/>
</dbReference>
<keyword evidence="6" id="KW-1185">Reference proteome</keyword>
<organism evidence="5 6">
    <name type="scientific">Hymenobacter arizonensis</name>
    <name type="common">Siccationidurans arizonensis</name>
    <dbReference type="NCBI Taxonomy" id="1227077"/>
    <lineage>
        <taxon>Bacteria</taxon>
        <taxon>Pseudomonadati</taxon>
        <taxon>Bacteroidota</taxon>
        <taxon>Cytophagia</taxon>
        <taxon>Cytophagales</taxon>
        <taxon>Hymenobacteraceae</taxon>
        <taxon>Hymenobacter</taxon>
    </lineage>
</organism>
<dbReference type="STRING" id="1227077.SAMN04515668_2111"/>
<evidence type="ECO:0000256" key="1">
    <source>
        <dbReference type="ARBA" id="ARBA00012499"/>
    </source>
</evidence>
<dbReference type="GO" id="GO:0006979">
    <property type="term" value="P:response to oxidative stress"/>
    <property type="evidence" value="ECO:0007669"/>
    <property type="project" value="InterPro"/>
</dbReference>
<proteinExistence type="predicted"/>
<dbReference type="AlphaFoldDB" id="A0A1I5XY46"/>
<name>A0A1I5XY46_HYMAR</name>
<dbReference type="GO" id="GO:0005737">
    <property type="term" value="C:cytoplasm"/>
    <property type="evidence" value="ECO:0007669"/>
    <property type="project" value="TreeGrafter"/>
</dbReference>
<gene>
    <name evidence="5" type="ORF">SAMN04515668_2111</name>
</gene>
<dbReference type="NCBIfam" id="TIGR00357">
    <property type="entry name" value="peptide-methionine (R)-S-oxide reductase MsrB"/>
    <property type="match status" value="1"/>
</dbReference>
<dbReference type="SUPFAM" id="SSF51316">
    <property type="entry name" value="Mss4-like"/>
    <property type="match status" value="1"/>
</dbReference>
<feature type="domain" description="MsrB" evidence="4">
    <location>
        <begin position="26"/>
        <end position="148"/>
    </location>
</feature>
<evidence type="ECO:0000313" key="6">
    <source>
        <dbReference type="Proteomes" id="UP000199029"/>
    </source>
</evidence>
<protein>
    <recommendedName>
        <fullName evidence="1">peptide-methionine (R)-S-oxide reductase</fullName>
        <ecNumber evidence="1">1.8.4.12</ecNumber>
    </recommendedName>
</protein>
<dbReference type="EC" id="1.8.4.12" evidence="1"/>
<dbReference type="GO" id="GO:0033743">
    <property type="term" value="F:peptide-methionine (R)-S-oxide reductase activity"/>
    <property type="evidence" value="ECO:0007669"/>
    <property type="project" value="UniProtKB-EC"/>
</dbReference>
<evidence type="ECO:0000256" key="2">
    <source>
        <dbReference type="ARBA" id="ARBA00023002"/>
    </source>
</evidence>
<dbReference type="InterPro" id="IPR028427">
    <property type="entry name" value="Met_Sox_Rdtase_MsrB"/>
</dbReference>
<accession>A0A1I5XY46</accession>
<dbReference type="PANTHER" id="PTHR10173">
    <property type="entry name" value="METHIONINE SULFOXIDE REDUCTASE"/>
    <property type="match status" value="1"/>
</dbReference>
<evidence type="ECO:0000313" key="5">
    <source>
        <dbReference type="EMBL" id="SFQ36834.1"/>
    </source>
</evidence>
<dbReference type="PROSITE" id="PS51790">
    <property type="entry name" value="MSRB"/>
    <property type="match status" value="1"/>
</dbReference>
<evidence type="ECO:0000259" key="4">
    <source>
        <dbReference type="PROSITE" id="PS51790"/>
    </source>
</evidence>